<dbReference type="EMBL" id="BRXZ01002480">
    <property type="protein sequence ID" value="GMH63023.1"/>
    <property type="molecule type" value="Genomic_DNA"/>
</dbReference>
<dbReference type="InterPro" id="IPR044845">
    <property type="entry name" value="HPAT/SRGT1-like"/>
</dbReference>
<dbReference type="OrthoDB" id="2015991at2759"/>
<keyword evidence="2" id="KW-1185">Reference proteome</keyword>
<organism evidence="1 2">
    <name type="scientific">Triparma retinervis</name>
    <dbReference type="NCBI Taxonomy" id="2557542"/>
    <lineage>
        <taxon>Eukaryota</taxon>
        <taxon>Sar</taxon>
        <taxon>Stramenopiles</taxon>
        <taxon>Ochrophyta</taxon>
        <taxon>Bolidophyceae</taxon>
        <taxon>Parmales</taxon>
        <taxon>Triparmaceae</taxon>
        <taxon>Triparma</taxon>
    </lineage>
</organism>
<proteinExistence type="predicted"/>
<dbReference type="PANTHER" id="PTHR31485:SF7">
    <property type="entry name" value="PEPTIDYL SERINE ALPHA-GALACTOSYLTRANSFERASE"/>
    <property type="match status" value="1"/>
</dbReference>
<dbReference type="GO" id="GO:0016757">
    <property type="term" value="F:glycosyltransferase activity"/>
    <property type="evidence" value="ECO:0007669"/>
    <property type="project" value="InterPro"/>
</dbReference>
<reference evidence="1" key="1">
    <citation type="submission" date="2022-07" db="EMBL/GenBank/DDBJ databases">
        <title>Genome analysis of Parmales, a sister group of diatoms, reveals the evolutionary specialization of diatoms from phago-mixotrophs to photoautotrophs.</title>
        <authorList>
            <person name="Ban H."/>
            <person name="Sato S."/>
            <person name="Yoshikawa S."/>
            <person name="Kazumasa Y."/>
            <person name="Nakamura Y."/>
            <person name="Ichinomiya M."/>
            <person name="Saitoh K."/>
            <person name="Sato N."/>
            <person name="Blanc-Mathieu R."/>
            <person name="Endo H."/>
            <person name="Kuwata A."/>
            <person name="Ogata H."/>
        </authorList>
    </citation>
    <scope>NUCLEOTIDE SEQUENCE</scope>
</reference>
<sequence>MQTWHDTYITPMSPSFRVHFTPAYDHVEGESTKYAFFNKPYGTLHFLENGIGIGADGEIKKPNTLFVLIDPDQFFLRPFTNSFPAFSTSLIRTRDTNLPIPARVTTGSPFAQTYGLGSSWTKYDLDTITGDPNSMAKRWSDRDASNKFAAGPPYIATGTDMLKISRKWSEFVRPTHKHKPGLLAEMYAWCIAAAHLNLPHTLLDNFMVSNIDAGGEGWKLVDAIPSPSCLEEDGWEDLPSFLHLCQMNRVGEFAIHKRKIPRDIFTCESPMLMDPPPDLGENYPYKTQGNLGGKERPNLDLDAKTAKRTAFQICSFTRIVNSAAEYFKKQHCGEDANYERTWKQDLH</sequence>
<dbReference type="PANTHER" id="PTHR31485">
    <property type="entry name" value="PEPTIDYL SERINE ALPHA-GALACTOSYLTRANSFERASE"/>
    <property type="match status" value="1"/>
</dbReference>
<dbReference type="Proteomes" id="UP001165082">
    <property type="component" value="Unassembled WGS sequence"/>
</dbReference>
<accession>A0A9W7A5I3</accession>
<name>A0A9W7A5I3_9STRA</name>
<protein>
    <submittedName>
        <fullName evidence="1">Uncharacterized protein</fullName>
    </submittedName>
</protein>
<gene>
    <name evidence="1" type="ORF">TrRE_jg9419</name>
</gene>
<dbReference type="AlphaFoldDB" id="A0A9W7A5I3"/>
<comment type="caution">
    <text evidence="1">The sequence shown here is derived from an EMBL/GenBank/DDBJ whole genome shotgun (WGS) entry which is preliminary data.</text>
</comment>
<evidence type="ECO:0000313" key="2">
    <source>
        <dbReference type="Proteomes" id="UP001165082"/>
    </source>
</evidence>
<evidence type="ECO:0000313" key="1">
    <source>
        <dbReference type="EMBL" id="GMH63023.1"/>
    </source>
</evidence>